<accession>A0A485KS01</accession>
<dbReference type="InterPro" id="IPR036388">
    <property type="entry name" value="WH-like_DNA-bd_sf"/>
</dbReference>
<keyword evidence="3" id="KW-0378">Hydrolase</keyword>
<evidence type="ECO:0000256" key="3">
    <source>
        <dbReference type="ARBA" id="ARBA00022801"/>
    </source>
</evidence>
<protein>
    <submittedName>
        <fullName evidence="7">Aste57867_10868 protein</fullName>
    </submittedName>
</protein>
<dbReference type="InterPro" id="IPR050662">
    <property type="entry name" value="Sec-metab_biosynth-thioest"/>
</dbReference>
<dbReference type="GO" id="GO:0046872">
    <property type="term" value="F:metal ion binding"/>
    <property type="evidence" value="ECO:0007669"/>
    <property type="project" value="UniProtKB-KW"/>
</dbReference>
<evidence type="ECO:0000256" key="4">
    <source>
        <dbReference type="ARBA" id="ARBA00022833"/>
    </source>
</evidence>
<feature type="domain" description="Metallo-beta-lactamase" evidence="5">
    <location>
        <begin position="93"/>
        <end position="282"/>
    </location>
</feature>
<keyword evidence="2" id="KW-0479">Metal-binding</keyword>
<dbReference type="Pfam" id="PF00753">
    <property type="entry name" value="Lactamase_B"/>
    <property type="match status" value="1"/>
</dbReference>
<dbReference type="OrthoDB" id="17458at2759"/>
<dbReference type="SMART" id="SM00849">
    <property type="entry name" value="Lactamase_B"/>
    <property type="match status" value="1"/>
</dbReference>
<gene>
    <name evidence="7" type="primary">Aste57867_10868</name>
    <name evidence="6" type="ORF">As57867_010828</name>
    <name evidence="7" type="ORF">ASTE57867_10868</name>
</gene>
<dbReference type="CDD" id="cd07722">
    <property type="entry name" value="LACTB2-like_MBL-fold"/>
    <property type="match status" value="1"/>
</dbReference>
<evidence type="ECO:0000259" key="5">
    <source>
        <dbReference type="SMART" id="SM00849"/>
    </source>
</evidence>
<evidence type="ECO:0000256" key="1">
    <source>
        <dbReference type="ARBA" id="ARBA00006759"/>
    </source>
</evidence>
<reference evidence="7 8" key="1">
    <citation type="submission" date="2019-03" db="EMBL/GenBank/DDBJ databases">
        <authorList>
            <person name="Gaulin E."/>
            <person name="Dumas B."/>
        </authorList>
    </citation>
    <scope>NUCLEOTIDE SEQUENCE [LARGE SCALE GENOMIC DNA]</scope>
    <source>
        <strain evidence="7">CBS 568.67</strain>
    </source>
</reference>
<dbReference type="InterPro" id="IPR036866">
    <property type="entry name" value="RibonucZ/Hydroxyglut_hydro"/>
</dbReference>
<evidence type="ECO:0000313" key="7">
    <source>
        <dbReference type="EMBL" id="VFT87736.1"/>
    </source>
</evidence>
<dbReference type="AlphaFoldDB" id="A0A485KS01"/>
<keyword evidence="8" id="KW-1185">Reference proteome</keyword>
<dbReference type="InterPro" id="IPR047921">
    <property type="entry name" value="LACTB2-like_MBL-fold"/>
</dbReference>
<reference evidence="6" key="2">
    <citation type="submission" date="2019-06" db="EMBL/GenBank/DDBJ databases">
        <title>Genomics analysis of Aphanomyces spp. identifies a new class of oomycete effector associated with host adaptation.</title>
        <authorList>
            <person name="Gaulin E."/>
        </authorList>
    </citation>
    <scope>NUCLEOTIDE SEQUENCE</scope>
    <source>
        <strain evidence="6">CBS 578.67</strain>
    </source>
</reference>
<dbReference type="Proteomes" id="UP000332933">
    <property type="component" value="Unassembled WGS sequence"/>
</dbReference>
<dbReference type="InterPro" id="IPR001279">
    <property type="entry name" value="Metallo-B-lactamas"/>
</dbReference>
<keyword evidence="4" id="KW-0862">Zinc</keyword>
<dbReference type="Gene3D" id="3.60.15.10">
    <property type="entry name" value="Ribonuclease Z/Hydroxyacylglutathione hydrolase-like"/>
    <property type="match status" value="1"/>
</dbReference>
<dbReference type="EMBL" id="CAADRA010005256">
    <property type="protein sequence ID" value="VFT87736.1"/>
    <property type="molecule type" value="Genomic_DNA"/>
</dbReference>
<evidence type="ECO:0000256" key="2">
    <source>
        <dbReference type="ARBA" id="ARBA00022723"/>
    </source>
</evidence>
<dbReference type="Pfam" id="PF17778">
    <property type="entry name" value="WHD_BLACT"/>
    <property type="match status" value="1"/>
</dbReference>
<sequence length="388" mass="41621">MFTHVPPTSATTTAAVGGLLALLFLYQRGFHVSIFTSSSVTDMLVRLRAMTTSWVVNLSGTSSSLSKLPAVELLAPNVIRVLGLNPGRMTLQGTNTYIVGTGKRRALIDTGDGSSNYIGLLQATLKQHGVDGISDVLLTHGHFDHLGGCWALQQAFPDARFWKLLTYNQPSTIAEPGSTCECSAHVTNAFCLDQFHMHDLYPLCLSGEGVQVEGASIRAVATPGHTNDHVCFLLDDPSHGLAVFTGDCVLGEGTCTFQCLSEYMASLETLRQLKPARLFPGHGPVLANATAAIDMYISHRQQRENEILALLASVADATPSEIVAQLYPNLPFALTFPAKRNVQLHLNKLIVEKRVAATSRTRGGLFTASVYTLVPAAKAPSTTTTSSL</sequence>
<proteinExistence type="inferred from homology"/>
<name>A0A485KS01_9STRA</name>
<evidence type="ECO:0000313" key="6">
    <source>
        <dbReference type="EMBL" id="KAF0698501.1"/>
    </source>
</evidence>
<dbReference type="Gene3D" id="1.10.10.10">
    <property type="entry name" value="Winged helix-like DNA-binding domain superfamily/Winged helix DNA-binding domain"/>
    <property type="match status" value="1"/>
</dbReference>
<organism evidence="7 8">
    <name type="scientific">Aphanomyces stellatus</name>
    <dbReference type="NCBI Taxonomy" id="120398"/>
    <lineage>
        <taxon>Eukaryota</taxon>
        <taxon>Sar</taxon>
        <taxon>Stramenopiles</taxon>
        <taxon>Oomycota</taxon>
        <taxon>Saprolegniomycetes</taxon>
        <taxon>Saprolegniales</taxon>
        <taxon>Verrucalvaceae</taxon>
        <taxon>Aphanomyces</taxon>
    </lineage>
</organism>
<evidence type="ECO:0000313" key="8">
    <source>
        <dbReference type="Proteomes" id="UP000332933"/>
    </source>
</evidence>
<dbReference type="GO" id="GO:0016787">
    <property type="term" value="F:hydrolase activity"/>
    <property type="evidence" value="ECO:0007669"/>
    <property type="project" value="UniProtKB-KW"/>
</dbReference>
<dbReference type="PANTHER" id="PTHR23131:SF0">
    <property type="entry name" value="ENDORIBONUCLEASE LACTB2"/>
    <property type="match status" value="1"/>
</dbReference>
<dbReference type="PANTHER" id="PTHR23131">
    <property type="entry name" value="ENDORIBONUCLEASE LACTB2"/>
    <property type="match status" value="1"/>
</dbReference>
<dbReference type="SUPFAM" id="SSF56281">
    <property type="entry name" value="Metallo-hydrolase/oxidoreductase"/>
    <property type="match status" value="1"/>
</dbReference>
<dbReference type="EMBL" id="VJMH01005235">
    <property type="protein sequence ID" value="KAF0698501.1"/>
    <property type="molecule type" value="Genomic_DNA"/>
</dbReference>
<comment type="similarity">
    <text evidence="1">Belongs to the metallo-beta-lactamase superfamily. Glyoxalase II family.</text>
</comment>
<dbReference type="InterPro" id="IPR041516">
    <property type="entry name" value="LACTB2_WH"/>
</dbReference>